<feature type="compositionally biased region" description="Low complexity" evidence="1">
    <location>
        <begin position="136"/>
        <end position="150"/>
    </location>
</feature>
<evidence type="ECO:0000313" key="4">
    <source>
        <dbReference type="Proteomes" id="UP000431684"/>
    </source>
</evidence>
<organism evidence="3 4">
    <name type="scientific">Pseudoduganella dura</name>
    <dbReference type="NCBI Taxonomy" id="321982"/>
    <lineage>
        <taxon>Bacteria</taxon>
        <taxon>Pseudomonadati</taxon>
        <taxon>Pseudomonadota</taxon>
        <taxon>Betaproteobacteria</taxon>
        <taxon>Burkholderiales</taxon>
        <taxon>Oxalobacteraceae</taxon>
        <taxon>Telluria group</taxon>
        <taxon>Pseudoduganella</taxon>
    </lineage>
</organism>
<keyword evidence="2" id="KW-0732">Signal</keyword>
<dbReference type="AlphaFoldDB" id="A0A6I3XLN1"/>
<dbReference type="RefSeq" id="WP_155710370.1">
    <property type="nucleotide sequence ID" value="NZ_BMWU01000047.1"/>
</dbReference>
<reference evidence="3 4" key="1">
    <citation type="submission" date="2019-11" db="EMBL/GenBank/DDBJ databases">
        <title>Draft Genome Sequences of Six Type Strains of the Genus Massilia.</title>
        <authorList>
            <person name="Miess H."/>
            <person name="Frediansyah A."/>
            <person name="Goeker M."/>
            <person name="Gross H."/>
        </authorList>
    </citation>
    <scope>NUCLEOTIDE SEQUENCE [LARGE SCALE GENOMIC DNA]</scope>
    <source>
        <strain evidence="3 4">DSM 17513</strain>
    </source>
</reference>
<protein>
    <recommendedName>
        <fullName evidence="5">DUF4412 domain-containing protein</fullName>
    </recommendedName>
</protein>
<evidence type="ECO:0008006" key="5">
    <source>
        <dbReference type="Google" id="ProtNLM"/>
    </source>
</evidence>
<dbReference type="Proteomes" id="UP000431684">
    <property type="component" value="Unassembled WGS sequence"/>
</dbReference>
<evidence type="ECO:0000256" key="1">
    <source>
        <dbReference type="SAM" id="MobiDB-lite"/>
    </source>
</evidence>
<dbReference type="OrthoDB" id="115149at2"/>
<feature type="chain" id="PRO_5026121923" description="DUF4412 domain-containing protein" evidence="2">
    <location>
        <begin position="25"/>
        <end position="249"/>
    </location>
</feature>
<sequence>MNKRLPAVLLAGLLAGLASAPAWSGAGASIARETRQPKVTIVAGLPYSATQTMTRLQRQHDGSEFTRQLVSKLYRDSAGRTRTDRLDDEGNPVVSTIRDTDGAYLMLDHLHKTAFKPKVTRSPVPPRKRAGAGGSAPQALDQARAADAQPGPAVEPLGERELEGLTVTGQAYSYTAGGGDKGVTVVSETWVAPELKISVYYRHNDPRTGETVTALSGIDRTEPDAALFAVPTGYTPISLKDGEAPAERP</sequence>
<dbReference type="EMBL" id="WNWM01000002">
    <property type="protein sequence ID" value="MUI14591.1"/>
    <property type="molecule type" value="Genomic_DNA"/>
</dbReference>
<evidence type="ECO:0000313" key="3">
    <source>
        <dbReference type="EMBL" id="MUI14591.1"/>
    </source>
</evidence>
<feature type="region of interest" description="Disordered" evidence="1">
    <location>
        <begin position="117"/>
        <end position="161"/>
    </location>
</feature>
<accession>A0A6I3XLN1</accession>
<feature type="signal peptide" evidence="2">
    <location>
        <begin position="1"/>
        <end position="24"/>
    </location>
</feature>
<name>A0A6I3XLN1_9BURK</name>
<evidence type="ECO:0000256" key="2">
    <source>
        <dbReference type="SAM" id="SignalP"/>
    </source>
</evidence>
<comment type="caution">
    <text evidence="3">The sequence shown here is derived from an EMBL/GenBank/DDBJ whole genome shotgun (WGS) entry which is preliminary data.</text>
</comment>
<gene>
    <name evidence="3" type="ORF">GJV26_19315</name>
</gene>
<proteinExistence type="predicted"/>
<keyword evidence="4" id="KW-1185">Reference proteome</keyword>